<evidence type="ECO:0000256" key="2">
    <source>
        <dbReference type="RuleBase" id="RU362097"/>
    </source>
</evidence>
<comment type="similarity">
    <text evidence="1 2">Belongs to the outer membrane factor (OMF) (TC 1.B.17) family.</text>
</comment>
<keyword evidence="4" id="KW-1185">Reference proteome</keyword>
<dbReference type="InterPro" id="IPR010131">
    <property type="entry name" value="MdtP/NodT-like"/>
</dbReference>
<dbReference type="KEGG" id="hmi:soil367_00980"/>
<evidence type="ECO:0000313" key="3">
    <source>
        <dbReference type="EMBL" id="QCF24641.1"/>
    </source>
</evidence>
<evidence type="ECO:0000256" key="1">
    <source>
        <dbReference type="ARBA" id="ARBA00007613"/>
    </source>
</evidence>
<sequence length="487" mass="52339">MPLTKTEAFASTVNPSSPAPVGPLFLVHLRMLAALAVAAVTLVLQACAGAPPAEAPLAPIELPAQFSASGEQVLPLQWWQVFDDPALDRLEALALADNFSLAAAQARLARARALAAQAGAERIPKLDASAQAGVSRADGTASSERYGLGLAAAYEVDLWGRIDAGVRSAEAELVAVENDLHTAAISLTAELANRYFELQQELATFELLSNQKGTNQRIAELIRLRFLNGQSDIDELLRQQQLVSQTESQLLQSQAQAGLLTQQIAILTGQTPTRKIEPGARTEPMLPPLPATGVPLLWLQQRPDIQAAFARLEAADAALARAVSAQYPRLNLGVDLETTASRPGALFENWLASLTAGLTAPLIDGGNLRAQVEQAGAARDLALADYRQTVLEGLQEVESALLAERRDQGMLAHLEVQLELAQAALEQLTFRYRQGAAAYLDVLSTLTSVQSLERQRVALAYELMQDRVALNRALAGYWTQQADDSRD</sequence>
<dbReference type="GO" id="GO:0009279">
    <property type="term" value="C:cell outer membrane"/>
    <property type="evidence" value="ECO:0007669"/>
    <property type="project" value="UniProtKB-SubCell"/>
</dbReference>
<organism evidence="3 4">
    <name type="scientific">Hydrocarboniclastica marina</name>
    <dbReference type="NCBI Taxonomy" id="2259620"/>
    <lineage>
        <taxon>Bacteria</taxon>
        <taxon>Pseudomonadati</taxon>
        <taxon>Pseudomonadota</taxon>
        <taxon>Gammaproteobacteria</taxon>
        <taxon>Alteromonadales</taxon>
        <taxon>Alteromonadaceae</taxon>
        <taxon>Hydrocarboniclastica</taxon>
    </lineage>
</organism>
<accession>A0A4P7XCU8</accession>
<dbReference type="OrthoDB" id="9770517at2"/>
<protein>
    <submittedName>
        <fullName evidence="3">TolC family protein</fullName>
    </submittedName>
</protein>
<reference evidence="3 4" key="1">
    <citation type="submission" date="2018-07" db="EMBL/GenBank/DDBJ databases">
        <title>Marsedoiliclastica nanhaica gen. nov. sp. nov., a novel marine hydrocarbonoclastic bacterium isolated from an in-situ enriched hydrocarbon-degrading consortium in deep-sea sediment.</title>
        <authorList>
            <person name="Dong C."/>
            <person name="Ma T."/>
            <person name="Liu R."/>
            <person name="Shao Z."/>
        </authorList>
    </citation>
    <scope>NUCLEOTIDE SEQUENCE [LARGE SCALE GENOMIC DNA]</scope>
    <source>
        <strain evidence="4">soil36-7</strain>
    </source>
</reference>
<dbReference type="PANTHER" id="PTHR30203">
    <property type="entry name" value="OUTER MEMBRANE CATION EFFLUX PROTEIN"/>
    <property type="match status" value="1"/>
</dbReference>
<dbReference type="AlphaFoldDB" id="A0A4P7XCU8"/>
<dbReference type="GO" id="GO:0015562">
    <property type="term" value="F:efflux transmembrane transporter activity"/>
    <property type="evidence" value="ECO:0007669"/>
    <property type="project" value="InterPro"/>
</dbReference>
<keyword evidence="2" id="KW-0812">Transmembrane</keyword>
<dbReference type="SUPFAM" id="SSF56954">
    <property type="entry name" value="Outer membrane efflux proteins (OEP)"/>
    <property type="match status" value="1"/>
</dbReference>
<evidence type="ECO:0000313" key="4">
    <source>
        <dbReference type="Proteomes" id="UP000298049"/>
    </source>
</evidence>
<gene>
    <name evidence="3" type="ORF">soil367_00980</name>
</gene>
<dbReference type="NCBIfam" id="TIGR01845">
    <property type="entry name" value="outer_NodT"/>
    <property type="match status" value="1"/>
</dbReference>
<dbReference type="InterPro" id="IPR003423">
    <property type="entry name" value="OMP_efflux"/>
</dbReference>
<dbReference type="EMBL" id="CP031093">
    <property type="protein sequence ID" value="QCF24641.1"/>
    <property type="molecule type" value="Genomic_DNA"/>
</dbReference>
<keyword evidence="2" id="KW-0472">Membrane</keyword>
<keyword evidence="2" id="KW-0449">Lipoprotein</keyword>
<dbReference type="RefSeq" id="WP_136546044.1">
    <property type="nucleotide sequence ID" value="NZ_CP031093.1"/>
</dbReference>
<dbReference type="Pfam" id="PF02321">
    <property type="entry name" value="OEP"/>
    <property type="match status" value="2"/>
</dbReference>
<dbReference type="Proteomes" id="UP000298049">
    <property type="component" value="Chromosome"/>
</dbReference>
<keyword evidence="2" id="KW-1134">Transmembrane beta strand</keyword>
<dbReference type="PANTHER" id="PTHR30203:SF33">
    <property type="entry name" value="BLR4455 PROTEIN"/>
    <property type="match status" value="1"/>
</dbReference>
<name>A0A4P7XCU8_9ALTE</name>
<proteinExistence type="inferred from homology"/>
<comment type="subcellular location">
    <subcellularLocation>
        <location evidence="2">Cell outer membrane</location>
        <topology evidence="2">Lipid-anchor</topology>
    </subcellularLocation>
</comment>
<keyword evidence="2" id="KW-0564">Palmitate</keyword>
<dbReference type="Gene3D" id="1.20.1600.10">
    <property type="entry name" value="Outer membrane efflux proteins (OEP)"/>
    <property type="match status" value="1"/>
</dbReference>
<dbReference type="Gene3D" id="2.20.200.10">
    <property type="entry name" value="Outer membrane efflux proteins (OEP)"/>
    <property type="match status" value="1"/>
</dbReference>